<evidence type="ECO:0000256" key="4">
    <source>
        <dbReference type="ARBA" id="ARBA00036539"/>
    </source>
</evidence>
<dbReference type="EC" id="6.3.3.2" evidence="5"/>
<dbReference type="AlphaFoldDB" id="A0A7J7MRF4"/>
<evidence type="ECO:0000256" key="2">
    <source>
        <dbReference type="ARBA" id="ARBA00022741"/>
    </source>
</evidence>
<dbReference type="GO" id="GO:0005739">
    <property type="term" value="C:mitochondrion"/>
    <property type="evidence" value="ECO:0007669"/>
    <property type="project" value="TreeGrafter"/>
</dbReference>
<feature type="binding site" evidence="6">
    <location>
        <begin position="96"/>
        <end position="104"/>
    </location>
    <ligand>
        <name>ATP</name>
        <dbReference type="ChEBI" id="CHEBI:30616"/>
    </ligand>
</feature>
<dbReference type="EMBL" id="JACGCM010001275">
    <property type="protein sequence ID" value="KAF6157298.1"/>
    <property type="molecule type" value="Genomic_DNA"/>
</dbReference>
<dbReference type="InterPro" id="IPR002698">
    <property type="entry name" value="FTHF_cligase"/>
</dbReference>
<dbReference type="PANTHER" id="PTHR23407:SF1">
    <property type="entry name" value="5-FORMYLTETRAHYDROFOLATE CYCLO-LIGASE"/>
    <property type="match status" value="1"/>
</dbReference>
<dbReference type="GO" id="GO:0035999">
    <property type="term" value="P:tetrahydrofolate interconversion"/>
    <property type="evidence" value="ECO:0007669"/>
    <property type="project" value="TreeGrafter"/>
</dbReference>
<dbReference type="GO" id="GO:0005524">
    <property type="term" value="F:ATP binding"/>
    <property type="evidence" value="ECO:0007669"/>
    <property type="project" value="UniProtKB-KW"/>
</dbReference>
<dbReference type="PANTHER" id="PTHR23407">
    <property type="entry name" value="ATPASE INHIBITOR/5-FORMYLTETRAHYDROFOLATE CYCLO-LIGASE"/>
    <property type="match status" value="1"/>
</dbReference>
<evidence type="ECO:0000313" key="9">
    <source>
        <dbReference type="Proteomes" id="UP000541444"/>
    </source>
</evidence>
<name>A0A7J7MRF4_9MAGN</name>
<evidence type="ECO:0000256" key="7">
    <source>
        <dbReference type="SAM" id="SignalP"/>
    </source>
</evidence>
<reference evidence="8 9" key="1">
    <citation type="journal article" date="2020" name="IScience">
        <title>Genome Sequencing of the Endangered Kingdonia uniflora (Circaeasteraceae, Ranunculales) Reveals Potential Mechanisms of Evolutionary Specialization.</title>
        <authorList>
            <person name="Sun Y."/>
            <person name="Deng T."/>
            <person name="Zhang A."/>
            <person name="Moore M.J."/>
            <person name="Landis J.B."/>
            <person name="Lin N."/>
            <person name="Zhang H."/>
            <person name="Zhang X."/>
            <person name="Huang J."/>
            <person name="Zhang X."/>
            <person name="Sun H."/>
            <person name="Wang H."/>
        </authorList>
    </citation>
    <scope>NUCLEOTIDE SEQUENCE [LARGE SCALE GENOMIC DNA]</scope>
    <source>
        <strain evidence="8">TB1705</strain>
        <tissue evidence="8">Leaf</tissue>
    </source>
</reference>
<dbReference type="InterPro" id="IPR037171">
    <property type="entry name" value="NagB/RpiA_transferase-like"/>
</dbReference>
<keyword evidence="9" id="KW-1185">Reference proteome</keyword>
<comment type="caution">
    <text evidence="8">The sequence shown here is derived from an EMBL/GenBank/DDBJ whole genome shotgun (WGS) entry which is preliminary data.</text>
</comment>
<dbReference type="GO" id="GO:0030272">
    <property type="term" value="F:5-formyltetrahydrofolate cyclo-ligase activity"/>
    <property type="evidence" value="ECO:0007669"/>
    <property type="project" value="UniProtKB-EC"/>
</dbReference>
<dbReference type="SUPFAM" id="SSF100950">
    <property type="entry name" value="NagB/RpiA/CoA transferase-like"/>
    <property type="match status" value="1"/>
</dbReference>
<keyword evidence="7" id="KW-0732">Signal</keyword>
<dbReference type="Gene3D" id="3.40.50.10420">
    <property type="entry name" value="NagB/RpiA/CoA transferase-like"/>
    <property type="match status" value="1"/>
</dbReference>
<evidence type="ECO:0000256" key="6">
    <source>
        <dbReference type="PIRSR" id="PIRSR006806-1"/>
    </source>
</evidence>
<evidence type="ECO:0000256" key="3">
    <source>
        <dbReference type="ARBA" id="ARBA00022840"/>
    </source>
</evidence>
<protein>
    <recommendedName>
        <fullName evidence="5">5-formyltetrahydrofolate cyclo-ligase</fullName>
        <ecNumber evidence="5">6.3.3.2</ecNumber>
    </recommendedName>
</protein>
<accession>A0A7J7MRF4</accession>
<comment type="similarity">
    <text evidence="1">Belongs to the 5-formyltetrahydrofolate cyclo-ligase family.</text>
</comment>
<dbReference type="OrthoDB" id="2015992at2759"/>
<dbReference type="Proteomes" id="UP000541444">
    <property type="component" value="Unassembled WGS sequence"/>
</dbReference>
<dbReference type="InterPro" id="IPR024185">
    <property type="entry name" value="FTHF_cligase-like_sf"/>
</dbReference>
<feature type="chain" id="PRO_5029873760" description="5-formyltetrahydrofolate cyclo-ligase" evidence="7">
    <location>
        <begin position="19"/>
        <end position="170"/>
    </location>
</feature>
<dbReference type="PIRSF" id="PIRSF006806">
    <property type="entry name" value="FTHF_cligase"/>
    <property type="match status" value="1"/>
</dbReference>
<keyword evidence="3 6" id="KW-0067">ATP-binding</keyword>
<keyword evidence="2 6" id="KW-0547">Nucleotide-binding</keyword>
<evidence type="ECO:0000256" key="5">
    <source>
        <dbReference type="ARBA" id="ARBA00038966"/>
    </source>
</evidence>
<sequence length="170" mass="19015">MWTCGCLIFFFFFSLNQEVDVQIKKKLYVPRVEDKNSHMRMFNISSIGDLIPNSMNILEPAPLDGDGIQREDVMDASDPVDLLLLPGLAFDRSGRRLGRGGGYYDMFLTKYRELCVERQWELPLLVALSYSEQIVDEGVINVTPNDVPVDALVTPDGVIAISPVAIGKMS</sequence>
<dbReference type="Pfam" id="PF01812">
    <property type="entry name" value="5-FTHF_cyc-lig"/>
    <property type="match status" value="1"/>
</dbReference>
<proteinExistence type="inferred from homology"/>
<organism evidence="8 9">
    <name type="scientific">Kingdonia uniflora</name>
    <dbReference type="NCBI Taxonomy" id="39325"/>
    <lineage>
        <taxon>Eukaryota</taxon>
        <taxon>Viridiplantae</taxon>
        <taxon>Streptophyta</taxon>
        <taxon>Embryophyta</taxon>
        <taxon>Tracheophyta</taxon>
        <taxon>Spermatophyta</taxon>
        <taxon>Magnoliopsida</taxon>
        <taxon>Ranunculales</taxon>
        <taxon>Circaeasteraceae</taxon>
        <taxon>Kingdonia</taxon>
    </lineage>
</organism>
<comment type="catalytic activity">
    <reaction evidence="4">
        <text>(6S)-5-formyl-5,6,7,8-tetrahydrofolate + ATP = (6R)-5,10-methenyltetrahydrofolate + ADP + phosphate</text>
        <dbReference type="Rhea" id="RHEA:10488"/>
        <dbReference type="ChEBI" id="CHEBI:30616"/>
        <dbReference type="ChEBI" id="CHEBI:43474"/>
        <dbReference type="ChEBI" id="CHEBI:57455"/>
        <dbReference type="ChEBI" id="CHEBI:57457"/>
        <dbReference type="ChEBI" id="CHEBI:456216"/>
        <dbReference type="EC" id="6.3.3.2"/>
    </reaction>
</comment>
<feature type="signal peptide" evidence="7">
    <location>
        <begin position="1"/>
        <end position="18"/>
    </location>
</feature>
<evidence type="ECO:0000313" key="8">
    <source>
        <dbReference type="EMBL" id="KAF6157298.1"/>
    </source>
</evidence>
<gene>
    <name evidence="8" type="ORF">GIB67_004236</name>
</gene>
<dbReference type="GO" id="GO:0009396">
    <property type="term" value="P:folic acid-containing compound biosynthetic process"/>
    <property type="evidence" value="ECO:0007669"/>
    <property type="project" value="TreeGrafter"/>
</dbReference>
<evidence type="ECO:0000256" key="1">
    <source>
        <dbReference type="ARBA" id="ARBA00010638"/>
    </source>
</evidence>
<feature type="binding site" evidence="6">
    <location>
        <position position="18"/>
    </location>
    <ligand>
        <name>substrate</name>
    </ligand>
</feature>